<reference evidence="9 10" key="1">
    <citation type="submission" date="2019-02" db="EMBL/GenBank/DDBJ databases">
        <title>Deep-cultivation of Planctomycetes and their phenomic and genomic characterization uncovers novel biology.</title>
        <authorList>
            <person name="Wiegand S."/>
            <person name="Jogler M."/>
            <person name="Boedeker C."/>
            <person name="Pinto D."/>
            <person name="Vollmers J."/>
            <person name="Rivas-Marin E."/>
            <person name="Kohn T."/>
            <person name="Peeters S.H."/>
            <person name="Heuer A."/>
            <person name="Rast P."/>
            <person name="Oberbeckmann S."/>
            <person name="Bunk B."/>
            <person name="Jeske O."/>
            <person name="Meyerdierks A."/>
            <person name="Storesund J.E."/>
            <person name="Kallscheuer N."/>
            <person name="Luecker S."/>
            <person name="Lage O.M."/>
            <person name="Pohl T."/>
            <person name="Merkel B.J."/>
            <person name="Hornburger P."/>
            <person name="Mueller R.-W."/>
            <person name="Bruemmer F."/>
            <person name="Labrenz M."/>
            <person name="Spormann A.M."/>
            <person name="Op den Camp H."/>
            <person name="Overmann J."/>
            <person name="Amann R."/>
            <person name="Jetten M.S.M."/>
            <person name="Mascher T."/>
            <person name="Medema M.H."/>
            <person name="Devos D.P."/>
            <person name="Kaster A.-K."/>
            <person name="Ovreas L."/>
            <person name="Rohde M."/>
            <person name="Galperin M.Y."/>
            <person name="Jogler C."/>
        </authorList>
    </citation>
    <scope>NUCLEOTIDE SEQUENCE [LARGE SCALE GENOMIC DNA]</scope>
    <source>
        <strain evidence="9 10">HG15A2</strain>
    </source>
</reference>
<dbReference type="InterPro" id="IPR011547">
    <property type="entry name" value="SLC26A/SulP_dom"/>
</dbReference>
<keyword evidence="5 7" id="KW-0472">Membrane</keyword>
<dbReference type="Proteomes" id="UP000319852">
    <property type="component" value="Chromosome"/>
</dbReference>
<comment type="subcellular location">
    <subcellularLocation>
        <location evidence="1">Membrane</location>
        <topology evidence="1">Multi-pass membrane protein</topology>
    </subcellularLocation>
</comment>
<evidence type="ECO:0000256" key="1">
    <source>
        <dbReference type="ARBA" id="ARBA00004141"/>
    </source>
</evidence>
<evidence type="ECO:0000256" key="6">
    <source>
        <dbReference type="PIRSR" id="PIRSR601765-1"/>
    </source>
</evidence>
<dbReference type="GO" id="GO:0055085">
    <property type="term" value="P:transmembrane transport"/>
    <property type="evidence" value="ECO:0007669"/>
    <property type="project" value="InterPro"/>
</dbReference>
<dbReference type="InterPro" id="IPR036874">
    <property type="entry name" value="Carbonic_anhydrase_sf"/>
</dbReference>
<dbReference type="KEGG" id="amob:HG15A2_29420"/>
<dbReference type="InterPro" id="IPR001765">
    <property type="entry name" value="Carbonic_anhydrase"/>
</dbReference>
<dbReference type="GO" id="GO:0004089">
    <property type="term" value="F:carbonate dehydratase activity"/>
    <property type="evidence" value="ECO:0007669"/>
    <property type="project" value="UniProtKB-EC"/>
</dbReference>
<dbReference type="GO" id="GO:0016020">
    <property type="term" value="C:membrane"/>
    <property type="evidence" value="ECO:0007669"/>
    <property type="project" value="UniProtKB-SubCell"/>
</dbReference>
<organism evidence="9 10">
    <name type="scientific">Adhaeretor mobilis</name>
    <dbReference type="NCBI Taxonomy" id="1930276"/>
    <lineage>
        <taxon>Bacteria</taxon>
        <taxon>Pseudomonadati</taxon>
        <taxon>Planctomycetota</taxon>
        <taxon>Planctomycetia</taxon>
        <taxon>Pirellulales</taxon>
        <taxon>Lacipirellulaceae</taxon>
        <taxon>Adhaeretor</taxon>
    </lineage>
</organism>
<dbReference type="Pfam" id="PF00484">
    <property type="entry name" value="Pro_CA"/>
    <property type="match status" value="1"/>
</dbReference>
<feature type="transmembrane region" description="Helical" evidence="7">
    <location>
        <begin position="391"/>
        <end position="421"/>
    </location>
</feature>
<dbReference type="RefSeq" id="WP_145060804.1">
    <property type="nucleotide sequence ID" value="NZ_CP036263.1"/>
</dbReference>
<evidence type="ECO:0000259" key="8">
    <source>
        <dbReference type="Pfam" id="PF00916"/>
    </source>
</evidence>
<feature type="transmembrane region" description="Helical" evidence="7">
    <location>
        <begin position="48"/>
        <end position="76"/>
    </location>
</feature>
<name>A0A517MXL1_9BACT</name>
<feature type="binding site" evidence="6">
    <location>
        <position position="581"/>
    </location>
    <ligand>
        <name>Zn(2+)</name>
        <dbReference type="ChEBI" id="CHEBI:29105"/>
    </ligand>
</feature>
<dbReference type="EC" id="4.2.1.1" evidence="9"/>
<evidence type="ECO:0000256" key="7">
    <source>
        <dbReference type="SAM" id="Phobius"/>
    </source>
</evidence>
<keyword evidence="6" id="KW-0862">Zinc</keyword>
<feature type="binding site" evidence="6">
    <location>
        <position position="635"/>
    </location>
    <ligand>
        <name>Zn(2+)</name>
        <dbReference type="ChEBI" id="CHEBI:29105"/>
    </ligand>
</feature>
<comment type="cofactor">
    <cofactor evidence="6">
        <name>Zn(2+)</name>
        <dbReference type="ChEBI" id="CHEBI:29105"/>
    </cofactor>
    <text evidence="6">Binds 1 zinc ion per subunit.</text>
</comment>
<feature type="domain" description="SLC26A/SulP transporter" evidence="8">
    <location>
        <begin position="14"/>
        <end position="386"/>
    </location>
</feature>
<comment type="similarity">
    <text evidence="2">Belongs to the beta-class carbonic anhydrase family.</text>
</comment>
<evidence type="ECO:0000256" key="2">
    <source>
        <dbReference type="ARBA" id="ARBA00006217"/>
    </source>
</evidence>
<dbReference type="SUPFAM" id="SSF53056">
    <property type="entry name" value="beta-carbonic anhydrase, cab"/>
    <property type="match status" value="1"/>
</dbReference>
<feature type="transmembrane region" description="Helical" evidence="7">
    <location>
        <begin position="88"/>
        <end position="107"/>
    </location>
</feature>
<feature type="transmembrane region" description="Helical" evidence="7">
    <location>
        <begin position="199"/>
        <end position="216"/>
    </location>
</feature>
<dbReference type="OrthoDB" id="9769739at2"/>
<evidence type="ECO:0000313" key="9">
    <source>
        <dbReference type="EMBL" id="QDS99616.1"/>
    </source>
</evidence>
<dbReference type="CDD" id="cd03378">
    <property type="entry name" value="beta_CA_cladeC"/>
    <property type="match status" value="1"/>
</dbReference>
<feature type="transmembrane region" description="Helical" evidence="7">
    <location>
        <begin position="356"/>
        <end position="379"/>
    </location>
</feature>
<feature type="transmembrane region" description="Helical" evidence="7">
    <location>
        <begin position="332"/>
        <end position="350"/>
    </location>
</feature>
<keyword evidence="4 7" id="KW-1133">Transmembrane helix</keyword>
<keyword evidence="3 7" id="KW-0812">Transmembrane</keyword>
<protein>
    <submittedName>
        <fullName evidence="9">Carbonic anhydrase</fullName>
        <ecNumber evidence="9">4.2.1.1</ecNumber>
    </submittedName>
</protein>
<accession>A0A517MXL1</accession>
<evidence type="ECO:0000256" key="5">
    <source>
        <dbReference type="ARBA" id="ARBA00023136"/>
    </source>
</evidence>
<keyword evidence="6" id="KW-0479">Metal-binding</keyword>
<keyword evidence="9" id="KW-0456">Lyase</keyword>
<feature type="binding site" evidence="6">
    <location>
        <position position="579"/>
    </location>
    <ligand>
        <name>Zn(2+)</name>
        <dbReference type="ChEBI" id="CHEBI:29105"/>
    </ligand>
</feature>
<dbReference type="AlphaFoldDB" id="A0A517MXL1"/>
<feature type="transmembrane region" description="Helical" evidence="7">
    <location>
        <begin position="163"/>
        <end position="187"/>
    </location>
</feature>
<keyword evidence="10" id="KW-1185">Reference proteome</keyword>
<sequence length="756" mass="80930">MTNTSLLSPKTVPKDLLSSLVVFLVALPLCLGVAVASGADPIAGVLSGIIGGVLVGFLSGSQTSVSGPAAGLIAIVASQIDTLGFRGFLLAVTAAGVLQIAMGLAGAGNLAKFFPTSVIKGLLAAIGVLLILKQIPHVFGHDADPEGEMSFFQPDDQNTFSELFAIVGDLHWGAMAIGLGSIAFLFAWGRSKFLKNSGVPAPLVVVVLGVIVNRLFGGLDEQWVIGGKHLVEVPVAETVAGFTQFLKTPDFAQWLNPAIYMGAITIALVASLETLLNLEAVDNLDPKKRNSPPSRELVAQGFGNVAAGFLGALPVTSVIIRSSVNINAGGQTKLAAIFHGILLLLCVLFLPTWLNMIPIASLAAILLVTGFKLASPTLVKQMVAGGRYQWFPFFVTVFAIVFTDLLVGVLIGLVVAISFILNSNLRRPIRQFVEKHVGGDITRIELAEQVSFFKRAALSEVFDKTPKGGHLLIDASKTDYIDPDVLDLIRDFKQKVGPARGVQVSLQGFRNKYELADHIQFVDYATRELQEAITPAQVLEILREGHRRFLGGERINRSLSRQVDGTAEAQHPLAVVLSCIDSRAPVELIFDAGVGDLFTVRVAGNVTSRKVVGSIEYGCAIAGAKLILVMGHTRCGAVTSAVGAVEAGERHRTPDGCDHIDRILQEISQSIDHSACRRLNQLEPDEREDFIDNVARENVQRTVDHIIQESPAIARMVKSGDVAIMGSMYDVATGELELFKEMKVNEAERVGHVLKS</sequence>
<dbReference type="InterPro" id="IPR001902">
    <property type="entry name" value="SLC26A/SulP_fam"/>
</dbReference>
<feature type="transmembrane region" description="Helical" evidence="7">
    <location>
        <begin position="298"/>
        <end position="320"/>
    </location>
</feature>
<dbReference type="PANTHER" id="PTHR11814">
    <property type="entry name" value="SULFATE TRANSPORTER"/>
    <property type="match status" value="1"/>
</dbReference>
<evidence type="ECO:0000313" key="10">
    <source>
        <dbReference type="Proteomes" id="UP000319852"/>
    </source>
</evidence>
<feature type="transmembrane region" description="Helical" evidence="7">
    <location>
        <begin position="258"/>
        <end position="278"/>
    </location>
</feature>
<dbReference type="Pfam" id="PF00916">
    <property type="entry name" value="Sulfate_transp"/>
    <property type="match status" value="1"/>
</dbReference>
<dbReference type="Gene3D" id="3.40.1050.10">
    <property type="entry name" value="Carbonic anhydrase"/>
    <property type="match status" value="1"/>
</dbReference>
<feature type="transmembrane region" description="Helical" evidence="7">
    <location>
        <begin position="113"/>
        <end position="132"/>
    </location>
</feature>
<dbReference type="GO" id="GO:0008270">
    <property type="term" value="F:zinc ion binding"/>
    <property type="evidence" value="ECO:0007669"/>
    <property type="project" value="InterPro"/>
</dbReference>
<feature type="binding site" evidence="6">
    <location>
        <position position="632"/>
    </location>
    <ligand>
        <name>Zn(2+)</name>
        <dbReference type="ChEBI" id="CHEBI:29105"/>
    </ligand>
</feature>
<evidence type="ECO:0000256" key="3">
    <source>
        <dbReference type="ARBA" id="ARBA00022692"/>
    </source>
</evidence>
<dbReference type="EMBL" id="CP036263">
    <property type="protein sequence ID" value="QDS99616.1"/>
    <property type="molecule type" value="Genomic_DNA"/>
</dbReference>
<proteinExistence type="inferred from homology"/>
<gene>
    <name evidence="9" type="primary">cynT</name>
    <name evidence="9" type="ORF">HG15A2_29420</name>
</gene>
<evidence type="ECO:0000256" key="4">
    <source>
        <dbReference type="ARBA" id="ARBA00022989"/>
    </source>
</evidence>
<dbReference type="SMART" id="SM00947">
    <property type="entry name" value="Pro_CA"/>
    <property type="match status" value="1"/>
</dbReference>